<comment type="caution">
    <text evidence="2">The sequence shown here is derived from an EMBL/GenBank/DDBJ whole genome shotgun (WGS) entry which is preliminary data.</text>
</comment>
<evidence type="ECO:0000256" key="1">
    <source>
        <dbReference type="SAM" id="SignalP"/>
    </source>
</evidence>
<feature type="signal peptide" evidence="1">
    <location>
        <begin position="1"/>
        <end position="19"/>
    </location>
</feature>
<reference evidence="2" key="1">
    <citation type="submission" date="2022-01" db="EMBL/GenBank/DDBJ databases">
        <title>Genome Sequence Resource for Two Populations of Ditylenchus destructor, the Migratory Endoparasitic Phytonematode.</title>
        <authorList>
            <person name="Zhang H."/>
            <person name="Lin R."/>
            <person name="Xie B."/>
        </authorList>
    </citation>
    <scope>NUCLEOTIDE SEQUENCE</scope>
    <source>
        <strain evidence="2">BazhouSP</strain>
    </source>
</reference>
<name>A0AAD4R6H1_9BILA</name>
<dbReference type="Proteomes" id="UP001201812">
    <property type="component" value="Unassembled WGS sequence"/>
</dbReference>
<keyword evidence="1" id="KW-0732">Signal</keyword>
<keyword evidence="3" id="KW-1185">Reference proteome</keyword>
<gene>
    <name evidence="2" type="ORF">DdX_09210</name>
</gene>
<dbReference type="EMBL" id="JAKKPZ010000016">
    <property type="protein sequence ID" value="KAI1713138.1"/>
    <property type="molecule type" value="Genomic_DNA"/>
</dbReference>
<evidence type="ECO:0000313" key="3">
    <source>
        <dbReference type="Proteomes" id="UP001201812"/>
    </source>
</evidence>
<accession>A0AAD4R6H1</accession>
<protein>
    <submittedName>
        <fullName evidence="2">Uncharacterized protein</fullName>
    </submittedName>
</protein>
<proteinExistence type="predicted"/>
<sequence>MRTIIIMILAILCHHRTFASDTEMHTDNDAIFTREFIEKEMLGDIDPDQKLDITVNILGGVLKEIADLMPKINTCDGIVTIVRRKRRHHDDEPSAEVQIKGTQEGNEGLKEAINQTAKKVAIALIRKGKTFHPHMTAHIWQHFVCHGWSSHHRLISIADFSDSVKMSLEGLKS</sequence>
<organism evidence="2 3">
    <name type="scientific">Ditylenchus destructor</name>
    <dbReference type="NCBI Taxonomy" id="166010"/>
    <lineage>
        <taxon>Eukaryota</taxon>
        <taxon>Metazoa</taxon>
        <taxon>Ecdysozoa</taxon>
        <taxon>Nematoda</taxon>
        <taxon>Chromadorea</taxon>
        <taxon>Rhabditida</taxon>
        <taxon>Tylenchina</taxon>
        <taxon>Tylenchomorpha</taxon>
        <taxon>Sphaerularioidea</taxon>
        <taxon>Anguinidae</taxon>
        <taxon>Anguininae</taxon>
        <taxon>Ditylenchus</taxon>
    </lineage>
</organism>
<evidence type="ECO:0000313" key="2">
    <source>
        <dbReference type="EMBL" id="KAI1713138.1"/>
    </source>
</evidence>
<dbReference type="AlphaFoldDB" id="A0AAD4R6H1"/>
<feature type="chain" id="PRO_5041922494" evidence="1">
    <location>
        <begin position="20"/>
        <end position="173"/>
    </location>
</feature>